<protein>
    <submittedName>
        <fullName evidence="1">Uncharacterized protein</fullName>
    </submittedName>
</protein>
<evidence type="ECO:0000313" key="2">
    <source>
        <dbReference type="Proteomes" id="UP000789704"/>
    </source>
</evidence>
<dbReference type="RefSeq" id="WP_228875236.1">
    <property type="nucleotide sequence ID" value="NZ_CAJQZC010000002.1"/>
</dbReference>
<reference evidence="1" key="1">
    <citation type="submission" date="2021-04" db="EMBL/GenBank/DDBJ databases">
        <authorList>
            <person name="Vanwijnsberghe S."/>
        </authorList>
    </citation>
    <scope>NUCLEOTIDE SEQUENCE</scope>
    <source>
        <strain evidence="1">LMG 31841</strain>
    </source>
</reference>
<dbReference type="Proteomes" id="UP000789704">
    <property type="component" value="Unassembled WGS sequence"/>
</dbReference>
<gene>
    <name evidence="1" type="ORF">LMG31841_01214</name>
</gene>
<keyword evidence="2" id="KW-1185">Reference proteome</keyword>
<sequence length="90" mass="10328">MSGKQRHSQALQDAVKEVLLRDWDPIGIGREDAEKDEYDAYVTRICALIVQRQSVEEVIDYLLWAETEQMGLQADVERARRVAGKLIQLV</sequence>
<comment type="caution">
    <text evidence="1">The sequence shown here is derived from an EMBL/GenBank/DDBJ whole genome shotgun (WGS) entry which is preliminary data.</text>
</comment>
<organism evidence="1 2">
    <name type="scientific">Paraburkholderia saeva</name>
    <dbReference type="NCBI Taxonomy" id="2777537"/>
    <lineage>
        <taxon>Bacteria</taxon>
        <taxon>Pseudomonadati</taxon>
        <taxon>Pseudomonadota</taxon>
        <taxon>Betaproteobacteria</taxon>
        <taxon>Burkholderiales</taxon>
        <taxon>Burkholderiaceae</taxon>
        <taxon>Paraburkholderia</taxon>
    </lineage>
</organism>
<proteinExistence type="predicted"/>
<dbReference type="AlphaFoldDB" id="A0A9N8RU67"/>
<dbReference type="EMBL" id="CAJQZC010000002">
    <property type="protein sequence ID" value="CAG4890764.1"/>
    <property type="molecule type" value="Genomic_DNA"/>
</dbReference>
<dbReference type="Gene3D" id="1.10.340.20">
    <property type="entry name" value="Apc36109-like domain"/>
    <property type="match status" value="1"/>
</dbReference>
<name>A0A9N8RU67_9BURK</name>
<accession>A0A9N8RU67</accession>
<dbReference type="InterPro" id="IPR023162">
    <property type="entry name" value="Apc36109-like_dom_sf"/>
</dbReference>
<evidence type="ECO:0000313" key="1">
    <source>
        <dbReference type="EMBL" id="CAG4890764.1"/>
    </source>
</evidence>